<evidence type="ECO:0000313" key="15">
    <source>
        <dbReference type="Proteomes" id="UP000784294"/>
    </source>
</evidence>
<proteinExistence type="inferred from homology"/>
<organism evidence="14 15">
    <name type="scientific">Protopolystoma xenopodis</name>
    <dbReference type="NCBI Taxonomy" id="117903"/>
    <lineage>
        <taxon>Eukaryota</taxon>
        <taxon>Metazoa</taxon>
        <taxon>Spiralia</taxon>
        <taxon>Lophotrochozoa</taxon>
        <taxon>Platyhelminthes</taxon>
        <taxon>Monogenea</taxon>
        <taxon>Polyopisthocotylea</taxon>
        <taxon>Polystomatidea</taxon>
        <taxon>Polystomatidae</taxon>
        <taxon>Protopolystoma</taxon>
    </lineage>
</organism>
<comment type="similarity">
    <text evidence="2 11">Belongs to the peptidase C54 family.</text>
</comment>
<dbReference type="GO" id="GO:0019786">
    <property type="term" value="F:protein-phosphatidylethanolamide deconjugating activity"/>
    <property type="evidence" value="ECO:0007669"/>
    <property type="project" value="InterPro"/>
</dbReference>
<evidence type="ECO:0000256" key="4">
    <source>
        <dbReference type="ARBA" id="ARBA00022490"/>
    </source>
</evidence>
<evidence type="ECO:0000256" key="3">
    <source>
        <dbReference type="ARBA" id="ARBA00022448"/>
    </source>
</evidence>
<dbReference type="InterPro" id="IPR046792">
    <property type="entry name" value="Peptidase_C54_cat"/>
</dbReference>
<dbReference type="GO" id="GO:0005737">
    <property type="term" value="C:cytoplasm"/>
    <property type="evidence" value="ECO:0007669"/>
    <property type="project" value="UniProtKB-SubCell"/>
</dbReference>
<feature type="domain" description="Peptidase C54 catalytic" evidence="13">
    <location>
        <begin position="1"/>
        <end position="110"/>
    </location>
</feature>
<reference evidence="14" key="1">
    <citation type="submission" date="2018-11" db="EMBL/GenBank/DDBJ databases">
        <authorList>
            <consortium name="Pathogen Informatics"/>
        </authorList>
    </citation>
    <scope>NUCLEOTIDE SEQUENCE</scope>
</reference>
<evidence type="ECO:0000256" key="2">
    <source>
        <dbReference type="ARBA" id="ARBA00010958"/>
    </source>
</evidence>
<dbReference type="GO" id="GO:0004197">
    <property type="term" value="F:cysteine-type endopeptidase activity"/>
    <property type="evidence" value="ECO:0007669"/>
    <property type="project" value="TreeGrafter"/>
</dbReference>
<evidence type="ECO:0000256" key="12">
    <source>
        <dbReference type="SAM" id="MobiDB-lite"/>
    </source>
</evidence>
<dbReference type="AlphaFoldDB" id="A0A448WVQ2"/>
<comment type="subcellular location">
    <subcellularLocation>
        <location evidence="1 11">Cytoplasm</location>
    </subcellularLocation>
</comment>
<accession>A0A448WVQ2</accession>
<dbReference type="PANTHER" id="PTHR22624:SF49">
    <property type="entry name" value="CYSTEINE PROTEASE"/>
    <property type="match status" value="1"/>
</dbReference>
<sequence length="257" mass="27953">IFRIRQCVGILGGRPGHALWIIGVAGDSAICLDPHVNQPFQRIPHFPPSDPTSSTATTATSASSPQCAYLQPDHTYHCAQPICVPLERLDPSIALGFVCPTLSDFEEFCDTLTKLPLAMEDVRNKSDTSTSNNSGFVVRSDTKPNQSSPSTSLTPRIIESPVHRSQSFFSLFEIHPTRPAYLPPFPGLSSTADFTNMLASPSTGLLVSDSCQKNSVPSASELLQSQQQFICSFTSEAKSITSVDSDIIRSKLFIYQK</sequence>
<keyword evidence="9 11" id="KW-0072">Autophagy</keyword>
<evidence type="ECO:0000256" key="6">
    <source>
        <dbReference type="ARBA" id="ARBA00022801"/>
    </source>
</evidence>
<evidence type="ECO:0000256" key="10">
    <source>
        <dbReference type="ARBA" id="ARBA00029362"/>
    </source>
</evidence>
<dbReference type="InterPro" id="IPR038765">
    <property type="entry name" value="Papain-like_cys_pep_sf"/>
</dbReference>
<dbReference type="SUPFAM" id="SSF54001">
    <property type="entry name" value="Cysteine proteinases"/>
    <property type="match status" value="1"/>
</dbReference>
<evidence type="ECO:0000256" key="1">
    <source>
        <dbReference type="ARBA" id="ARBA00004496"/>
    </source>
</evidence>
<evidence type="ECO:0000313" key="14">
    <source>
        <dbReference type="EMBL" id="VEL21328.1"/>
    </source>
</evidence>
<comment type="caution">
    <text evidence="14">The sequence shown here is derived from an EMBL/GenBank/DDBJ whole genome shotgun (WGS) entry which is preliminary data.</text>
</comment>
<dbReference type="GO" id="GO:0016485">
    <property type="term" value="P:protein processing"/>
    <property type="evidence" value="ECO:0007669"/>
    <property type="project" value="TreeGrafter"/>
</dbReference>
<gene>
    <name evidence="14" type="ORF">PXEA_LOCUS14768</name>
</gene>
<dbReference type="GO" id="GO:0015031">
    <property type="term" value="P:protein transport"/>
    <property type="evidence" value="ECO:0007669"/>
    <property type="project" value="UniProtKB-KW"/>
</dbReference>
<comment type="function">
    <text evidence="11">Cysteine protease that plays a key role in autophagy by mediating both proteolytic activation and delipidation of ATG8 family proteins.</text>
</comment>
<dbReference type="GO" id="GO:0000045">
    <property type="term" value="P:autophagosome assembly"/>
    <property type="evidence" value="ECO:0007669"/>
    <property type="project" value="TreeGrafter"/>
</dbReference>
<feature type="non-terminal residue" evidence="14">
    <location>
        <position position="257"/>
    </location>
</feature>
<evidence type="ECO:0000256" key="11">
    <source>
        <dbReference type="RuleBase" id="RU363115"/>
    </source>
</evidence>
<dbReference type="GO" id="GO:0034727">
    <property type="term" value="P:piecemeal microautophagy of the nucleus"/>
    <property type="evidence" value="ECO:0007669"/>
    <property type="project" value="TreeGrafter"/>
</dbReference>
<dbReference type="GO" id="GO:0000423">
    <property type="term" value="P:mitophagy"/>
    <property type="evidence" value="ECO:0007669"/>
    <property type="project" value="TreeGrafter"/>
</dbReference>
<keyword evidence="15" id="KW-1185">Reference proteome</keyword>
<evidence type="ECO:0000256" key="5">
    <source>
        <dbReference type="ARBA" id="ARBA00022670"/>
    </source>
</evidence>
<dbReference type="Pfam" id="PF03416">
    <property type="entry name" value="Peptidase_C54"/>
    <property type="match status" value="1"/>
</dbReference>
<name>A0A448WVQ2_9PLAT</name>
<dbReference type="PANTHER" id="PTHR22624">
    <property type="entry name" value="CYSTEINE PROTEASE ATG4"/>
    <property type="match status" value="1"/>
</dbReference>
<keyword evidence="8 11" id="KW-0653">Protein transport</keyword>
<dbReference type="Proteomes" id="UP000784294">
    <property type="component" value="Unassembled WGS sequence"/>
</dbReference>
<dbReference type="GO" id="GO:0035973">
    <property type="term" value="P:aggrephagy"/>
    <property type="evidence" value="ECO:0007669"/>
    <property type="project" value="TreeGrafter"/>
</dbReference>
<keyword evidence="3" id="KW-0813">Transport</keyword>
<keyword evidence="6 11" id="KW-0378">Hydrolase</keyword>
<comment type="catalytic activity">
    <reaction evidence="10">
        <text>[protein]-C-terminal L-amino acid-glycyl-phosphatidylethanolamide + H2O = [protein]-C-terminal L-amino acid-glycine + a 1,2-diacyl-sn-glycero-3-phosphoethanolamine</text>
        <dbReference type="Rhea" id="RHEA:67548"/>
        <dbReference type="Rhea" id="RHEA-COMP:17323"/>
        <dbReference type="Rhea" id="RHEA-COMP:17324"/>
        <dbReference type="ChEBI" id="CHEBI:15377"/>
        <dbReference type="ChEBI" id="CHEBI:64612"/>
        <dbReference type="ChEBI" id="CHEBI:172940"/>
        <dbReference type="ChEBI" id="CHEBI:172941"/>
    </reaction>
    <physiologicalReaction direction="left-to-right" evidence="10">
        <dbReference type="Rhea" id="RHEA:67549"/>
    </physiologicalReaction>
</comment>
<evidence type="ECO:0000256" key="8">
    <source>
        <dbReference type="ARBA" id="ARBA00022927"/>
    </source>
</evidence>
<feature type="compositionally biased region" description="Polar residues" evidence="12">
    <location>
        <begin position="143"/>
        <end position="154"/>
    </location>
</feature>
<dbReference type="OrthoDB" id="2960936at2759"/>
<evidence type="ECO:0000259" key="13">
    <source>
        <dbReference type="Pfam" id="PF03416"/>
    </source>
</evidence>
<feature type="region of interest" description="Disordered" evidence="12">
    <location>
        <begin position="124"/>
        <end position="154"/>
    </location>
</feature>
<dbReference type="EC" id="3.4.22.-" evidence="11"/>
<keyword evidence="4 11" id="KW-0963">Cytoplasm</keyword>
<evidence type="ECO:0000256" key="9">
    <source>
        <dbReference type="ARBA" id="ARBA00023006"/>
    </source>
</evidence>
<evidence type="ECO:0000256" key="7">
    <source>
        <dbReference type="ARBA" id="ARBA00022807"/>
    </source>
</evidence>
<keyword evidence="5 11" id="KW-0645">Protease</keyword>
<protein>
    <recommendedName>
        <fullName evidence="11">Cysteine protease</fullName>
        <ecNumber evidence="11">3.4.22.-</ecNumber>
    </recommendedName>
</protein>
<dbReference type="EMBL" id="CAAALY010050713">
    <property type="protein sequence ID" value="VEL21328.1"/>
    <property type="molecule type" value="Genomic_DNA"/>
</dbReference>
<dbReference type="InterPro" id="IPR005078">
    <property type="entry name" value="Peptidase_C54"/>
</dbReference>
<keyword evidence="7" id="KW-0788">Thiol protease</keyword>